<dbReference type="PROSITE" id="PS00356">
    <property type="entry name" value="HTH_LACI_1"/>
    <property type="match status" value="1"/>
</dbReference>
<dbReference type="Gene3D" id="3.40.50.2300">
    <property type="match status" value="2"/>
</dbReference>
<dbReference type="GO" id="GO:0003700">
    <property type="term" value="F:DNA-binding transcription factor activity"/>
    <property type="evidence" value="ECO:0007669"/>
    <property type="project" value="TreeGrafter"/>
</dbReference>
<evidence type="ECO:0000256" key="3">
    <source>
        <dbReference type="ARBA" id="ARBA00023163"/>
    </source>
</evidence>
<comment type="caution">
    <text evidence="6">The sequence shown here is derived from an EMBL/GenBank/DDBJ whole genome shotgun (WGS) entry which is preliminary data.</text>
</comment>
<organism evidence="6 7">
    <name type="scientific">Fructilactobacillus fructivorans</name>
    <dbReference type="NCBI Taxonomy" id="1614"/>
    <lineage>
        <taxon>Bacteria</taxon>
        <taxon>Bacillati</taxon>
        <taxon>Bacillota</taxon>
        <taxon>Bacilli</taxon>
        <taxon>Lactobacillales</taxon>
        <taxon>Lactobacillaceae</taxon>
        <taxon>Fructilactobacillus</taxon>
    </lineage>
</organism>
<dbReference type="PRINTS" id="PR00036">
    <property type="entry name" value="HTHLACI"/>
</dbReference>
<dbReference type="PATRIC" id="fig|1614.7.peg.242"/>
<dbReference type="EMBL" id="JOJZ01000009">
    <property type="protein sequence ID" value="KID42323.1"/>
    <property type="molecule type" value="Genomic_DNA"/>
</dbReference>
<dbReference type="InterPro" id="IPR025997">
    <property type="entry name" value="SBP_2_dom"/>
</dbReference>
<dbReference type="GO" id="GO:0000976">
    <property type="term" value="F:transcription cis-regulatory region binding"/>
    <property type="evidence" value="ECO:0007669"/>
    <property type="project" value="TreeGrafter"/>
</dbReference>
<dbReference type="OrthoDB" id="1639518at2"/>
<dbReference type="PANTHER" id="PTHR30146:SF154">
    <property type="entry name" value="TRANSCRIPTION REGULATOR, MEMBER OF GALR FAMILY"/>
    <property type="match status" value="1"/>
</dbReference>
<dbReference type="InterPro" id="IPR001387">
    <property type="entry name" value="Cro/C1-type_HTH"/>
</dbReference>
<keyword evidence="1" id="KW-0805">Transcription regulation</keyword>
<reference evidence="6 7" key="1">
    <citation type="submission" date="2014-06" db="EMBL/GenBank/DDBJ databases">
        <title>Functional and comparative genomic analyses of the Drosophila gut microbiota identify candidate symbiosis factors.</title>
        <authorList>
            <person name="Newell P.D."/>
            <person name="Chaston J.M."/>
            <person name="Douglas A.E."/>
        </authorList>
    </citation>
    <scope>NUCLEOTIDE SEQUENCE [LARGE SCALE GENOMIC DNA]</scope>
    <source>
        <strain evidence="6 7">DmCS_002</strain>
    </source>
</reference>
<dbReference type="SMART" id="SM00354">
    <property type="entry name" value="HTH_LACI"/>
    <property type="match status" value="1"/>
</dbReference>
<sequence>MVSVATMRDVASEAGVSTATISRYLNGKTNHMSSATAKRVTEAIKKLNYVPNESARQLITKQSRLVAVVAADVDDYFSTEIFKGVNSVLKKNNFIAVLMDSDSDEQRELGTLSSLNQQMFGGVIIQPLSNDLKAFKKVIPQNIPVVMLDRQVENSPWPSVVTNNYTISKKAAQYFKDQGLNHVFVITNNVKNVSTREERLSGIKAVFHENVQIIEPGDSEDSFNEAYTKLKRSVAATHGGLIFALKERWLLKFLPKLIRDGVIRKSDGVHMTGFSDTSLTDNIDPGIKVINQDPYQIGVSAAQILIEGVDSATQPIAKKIEIPAQF</sequence>
<keyword evidence="7" id="KW-1185">Reference proteome</keyword>
<dbReference type="PANTHER" id="PTHR30146">
    <property type="entry name" value="LACI-RELATED TRANSCRIPTIONAL REPRESSOR"/>
    <property type="match status" value="1"/>
</dbReference>
<keyword evidence="3" id="KW-0804">Transcription</keyword>
<dbReference type="CDD" id="cd01392">
    <property type="entry name" value="HTH_LacI"/>
    <property type="match status" value="1"/>
</dbReference>
<name>A0A0C1Q399_9LACO</name>
<dbReference type="InterPro" id="IPR010982">
    <property type="entry name" value="Lambda_DNA-bd_dom_sf"/>
</dbReference>
<dbReference type="Gene3D" id="1.10.260.40">
    <property type="entry name" value="lambda repressor-like DNA-binding domains"/>
    <property type="match status" value="1"/>
</dbReference>
<accession>A0A0C1Q399</accession>
<protein>
    <submittedName>
        <fullName evidence="6">Transcriptional regulator</fullName>
    </submittedName>
</protein>
<dbReference type="SUPFAM" id="SSF47413">
    <property type="entry name" value="lambda repressor-like DNA-binding domains"/>
    <property type="match status" value="1"/>
</dbReference>
<dbReference type="RefSeq" id="WP_039143316.1">
    <property type="nucleotide sequence ID" value="NZ_JOJZ01000009.1"/>
</dbReference>
<feature type="domain" description="HTH cro/C1-type" evidence="5">
    <location>
        <begin position="6"/>
        <end position="50"/>
    </location>
</feature>
<dbReference type="InterPro" id="IPR028082">
    <property type="entry name" value="Peripla_BP_I"/>
</dbReference>
<dbReference type="AlphaFoldDB" id="A0A0C1Q399"/>
<dbReference type="PROSITE" id="PS50932">
    <property type="entry name" value="HTH_LACI_2"/>
    <property type="match status" value="1"/>
</dbReference>
<dbReference type="Pfam" id="PF13407">
    <property type="entry name" value="Peripla_BP_4"/>
    <property type="match status" value="1"/>
</dbReference>
<proteinExistence type="predicted"/>
<evidence type="ECO:0000313" key="6">
    <source>
        <dbReference type="EMBL" id="KID42323.1"/>
    </source>
</evidence>
<gene>
    <name evidence="6" type="ORF">LfDm3_0252</name>
</gene>
<feature type="domain" description="HTH lacI-type" evidence="4">
    <location>
        <begin position="5"/>
        <end position="60"/>
    </location>
</feature>
<keyword evidence="2" id="KW-0238">DNA-binding</keyword>
<evidence type="ECO:0000256" key="1">
    <source>
        <dbReference type="ARBA" id="ARBA00023015"/>
    </source>
</evidence>
<evidence type="ECO:0000256" key="2">
    <source>
        <dbReference type="ARBA" id="ARBA00023125"/>
    </source>
</evidence>
<evidence type="ECO:0000313" key="7">
    <source>
        <dbReference type="Proteomes" id="UP000031397"/>
    </source>
</evidence>
<dbReference type="InterPro" id="IPR000843">
    <property type="entry name" value="HTH_LacI"/>
</dbReference>
<dbReference type="Pfam" id="PF00356">
    <property type="entry name" value="LacI"/>
    <property type="match status" value="1"/>
</dbReference>
<dbReference type="Proteomes" id="UP000031397">
    <property type="component" value="Unassembled WGS sequence"/>
</dbReference>
<dbReference type="SUPFAM" id="SSF53822">
    <property type="entry name" value="Periplasmic binding protein-like I"/>
    <property type="match status" value="1"/>
</dbReference>
<evidence type="ECO:0000259" key="5">
    <source>
        <dbReference type="PROSITE" id="PS50943"/>
    </source>
</evidence>
<dbReference type="PROSITE" id="PS50943">
    <property type="entry name" value="HTH_CROC1"/>
    <property type="match status" value="1"/>
</dbReference>
<dbReference type="GeneID" id="74912945"/>
<evidence type="ECO:0000259" key="4">
    <source>
        <dbReference type="PROSITE" id="PS50932"/>
    </source>
</evidence>